<evidence type="ECO:0000256" key="4">
    <source>
        <dbReference type="ARBA" id="ARBA00022475"/>
    </source>
</evidence>
<evidence type="ECO:0000256" key="6">
    <source>
        <dbReference type="ARBA" id="ARBA00022989"/>
    </source>
</evidence>
<dbReference type="RefSeq" id="WP_373656270.1">
    <property type="nucleotide sequence ID" value="NZ_JBGUAW010000007.1"/>
</dbReference>
<evidence type="ECO:0000313" key="11">
    <source>
        <dbReference type="Proteomes" id="UP001575181"/>
    </source>
</evidence>
<evidence type="ECO:0000256" key="3">
    <source>
        <dbReference type="ARBA" id="ARBA00021718"/>
    </source>
</evidence>
<comment type="caution">
    <text evidence="10">The sequence shown here is derived from an EMBL/GenBank/DDBJ whole genome shotgun (WGS) entry which is preliminary data.</text>
</comment>
<dbReference type="Pfam" id="PF01313">
    <property type="entry name" value="Bac_export_3"/>
    <property type="match status" value="1"/>
</dbReference>
<gene>
    <name evidence="9 10" type="primary">fliQ</name>
    <name evidence="10" type="ORF">ACERLL_11665</name>
</gene>
<keyword evidence="10" id="KW-0969">Cilium</keyword>
<evidence type="ECO:0000256" key="8">
    <source>
        <dbReference type="ARBA" id="ARBA00023143"/>
    </source>
</evidence>
<keyword evidence="6 9" id="KW-1133">Transmembrane helix</keyword>
<dbReference type="PIRSF" id="PIRSF004669">
    <property type="entry name" value="FliQ"/>
    <property type="match status" value="1"/>
</dbReference>
<keyword evidence="8 9" id="KW-0975">Bacterial flagellum</keyword>
<evidence type="ECO:0000256" key="1">
    <source>
        <dbReference type="ARBA" id="ARBA00004651"/>
    </source>
</evidence>
<keyword evidence="5 9" id="KW-0812">Transmembrane</keyword>
<keyword evidence="10" id="KW-0966">Cell projection</keyword>
<name>A0ABV4TY55_9GAMM</name>
<dbReference type="Proteomes" id="UP001575181">
    <property type="component" value="Unassembled WGS sequence"/>
</dbReference>
<dbReference type="EMBL" id="JBGUAW010000007">
    <property type="protein sequence ID" value="MFA9461483.1"/>
    <property type="molecule type" value="Genomic_DNA"/>
</dbReference>
<comment type="subcellular location">
    <subcellularLocation>
        <location evidence="1 9">Cell membrane</location>
        <topology evidence="1">Multi-pass membrane protein</topology>
    </subcellularLocation>
    <subcellularLocation>
        <location evidence="9">Bacterial flagellum basal body</location>
    </subcellularLocation>
</comment>
<dbReference type="InterPro" id="IPR006305">
    <property type="entry name" value="FliQ"/>
</dbReference>
<evidence type="ECO:0000256" key="5">
    <source>
        <dbReference type="ARBA" id="ARBA00022692"/>
    </source>
</evidence>
<reference evidence="10 11" key="1">
    <citation type="submission" date="2024-08" db="EMBL/GenBank/DDBJ databases">
        <title>Whole-genome sequencing of halo(alkali)philic microorganisms from hypersaline lakes.</title>
        <authorList>
            <person name="Sorokin D.Y."/>
            <person name="Merkel A.Y."/>
            <person name="Messina E."/>
            <person name="Yakimov M."/>
        </authorList>
    </citation>
    <scope>NUCLEOTIDE SEQUENCE [LARGE SCALE GENOMIC DNA]</scope>
    <source>
        <strain evidence="10 11">Cl-TMA</strain>
    </source>
</reference>
<proteinExistence type="inferred from homology"/>
<evidence type="ECO:0000256" key="7">
    <source>
        <dbReference type="ARBA" id="ARBA00023136"/>
    </source>
</evidence>
<dbReference type="PANTHER" id="PTHR34040:SF2">
    <property type="entry name" value="FLAGELLAR BIOSYNTHETIC PROTEIN FLIQ"/>
    <property type="match status" value="1"/>
</dbReference>
<evidence type="ECO:0000313" key="10">
    <source>
        <dbReference type="EMBL" id="MFA9461483.1"/>
    </source>
</evidence>
<dbReference type="InterPro" id="IPR002191">
    <property type="entry name" value="Bac_export_3"/>
</dbReference>
<protein>
    <recommendedName>
        <fullName evidence="3 9">Flagellar biosynthetic protein FliQ</fullName>
    </recommendedName>
</protein>
<feature type="transmembrane region" description="Helical" evidence="9">
    <location>
        <begin position="51"/>
        <end position="70"/>
    </location>
</feature>
<feature type="transmembrane region" description="Helical" evidence="9">
    <location>
        <begin position="16"/>
        <end position="39"/>
    </location>
</feature>
<accession>A0ABV4TY55</accession>
<evidence type="ECO:0000256" key="2">
    <source>
        <dbReference type="ARBA" id="ARBA00006156"/>
    </source>
</evidence>
<dbReference type="PANTHER" id="PTHR34040">
    <property type="entry name" value="FLAGELLAR BIOSYNTHETIC PROTEIN FLIQ"/>
    <property type="match status" value="1"/>
</dbReference>
<keyword evidence="7 9" id="KW-0472">Membrane</keyword>
<dbReference type="NCBIfam" id="TIGR01402">
    <property type="entry name" value="fliQ"/>
    <property type="match status" value="1"/>
</dbReference>
<comment type="function">
    <text evidence="9">Role in flagellar biosynthesis.</text>
</comment>
<organism evidence="10 11">
    <name type="scientific">Thiohalorhabdus methylotrophus</name>
    <dbReference type="NCBI Taxonomy" id="3242694"/>
    <lineage>
        <taxon>Bacteria</taxon>
        <taxon>Pseudomonadati</taxon>
        <taxon>Pseudomonadota</taxon>
        <taxon>Gammaproteobacteria</taxon>
        <taxon>Thiohalorhabdales</taxon>
        <taxon>Thiohalorhabdaceae</taxon>
        <taxon>Thiohalorhabdus</taxon>
    </lineage>
</organism>
<comment type="similarity">
    <text evidence="2 9">Belongs to the FliQ/MopD/SpaQ family.</text>
</comment>
<keyword evidence="11" id="KW-1185">Reference proteome</keyword>
<evidence type="ECO:0000256" key="9">
    <source>
        <dbReference type="RuleBase" id="RU364090"/>
    </source>
</evidence>
<sequence>MDADQVIYIASRALEMVLIISSPLLGAALVFGLAIAIFQAVTQIQEMTLTFVPKIVAVFVFAMIFASWILHTLMTFTTELFHSIPSMVNGG</sequence>
<keyword evidence="10" id="KW-0282">Flagellum</keyword>
<dbReference type="PRINTS" id="PR00952">
    <property type="entry name" value="TYPE3IMQPROT"/>
</dbReference>
<keyword evidence="4 9" id="KW-1003">Cell membrane</keyword>